<sequence length="351" mass="38497">MALKNYSTIVDDIQDYLGSNATDFTDALMLKWVPQGLSEFSGYCPHIVRETFPTTDGSKELDISEIKDLLWIDALEFRTGKTIRQWRNFTRHHNTQVSMEIDFFPADADTGIDTDEALTAGETTIDCDADATDDIPVGTIIRIESELYYVTGTGTTLTVVAGYGRSTQTTHTTNQDIYIPELAYLYCAKTHKLPAVATIVGAATANYTAGVLTINVDGLTSTGTIEAGTTFTIASDGTTTHYTLLDDTVLSGGAGNFVFTPALAEDILENVVVSCDNSTMTPALETLFIDLVAARSALSISTKFIQGIPQSGRNPFRDYMTWWQQQLGITLQKLQNEALKYRKPYTILPRS</sequence>
<organism evidence="1">
    <name type="scientific">marine sediment metagenome</name>
    <dbReference type="NCBI Taxonomy" id="412755"/>
    <lineage>
        <taxon>unclassified sequences</taxon>
        <taxon>metagenomes</taxon>
        <taxon>ecological metagenomes</taxon>
    </lineage>
</organism>
<comment type="caution">
    <text evidence="1">The sequence shown here is derived from an EMBL/GenBank/DDBJ whole genome shotgun (WGS) entry which is preliminary data.</text>
</comment>
<dbReference type="EMBL" id="LAZR01010893">
    <property type="protein sequence ID" value="KKM64465.1"/>
    <property type="molecule type" value="Genomic_DNA"/>
</dbReference>
<gene>
    <name evidence="1" type="ORF">LCGC14_1501190</name>
</gene>
<accession>A0A0F9LJS6</accession>
<name>A0A0F9LJS6_9ZZZZ</name>
<reference evidence="1" key="1">
    <citation type="journal article" date="2015" name="Nature">
        <title>Complex archaea that bridge the gap between prokaryotes and eukaryotes.</title>
        <authorList>
            <person name="Spang A."/>
            <person name="Saw J.H."/>
            <person name="Jorgensen S.L."/>
            <person name="Zaremba-Niedzwiedzka K."/>
            <person name="Martijn J."/>
            <person name="Lind A.E."/>
            <person name="van Eijk R."/>
            <person name="Schleper C."/>
            <person name="Guy L."/>
            <person name="Ettema T.J."/>
        </authorList>
    </citation>
    <scope>NUCLEOTIDE SEQUENCE</scope>
</reference>
<proteinExistence type="predicted"/>
<dbReference type="AlphaFoldDB" id="A0A0F9LJS6"/>
<protein>
    <submittedName>
        <fullName evidence="1">Uncharacterized protein</fullName>
    </submittedName>
</protein>
<evidence type="ECO:0000313" key="1">
    <source>
        <dbReference type="EMBL" id="KKM64465.1"/>
    </source>
</evidence>